<keyword evidence="7 10" id="KW-1133">Transmembrane helix</keyword>
<keyword evidence="3" id="KW-0813">Transport</keyword>
<evidence type="ECO:0000256" key="9">
    <source>
        <dbReference type="SAM" id="MobiDB-lite"/>
    </source>
</evidence>
<evidence type="ECO:0000313" key="12">
    <source>
        <dbReference type="EMBL" id="KAF2074332.1"/>
    </source>
</evidence>
<dbReference type="SMART" id="SM00382">
    <property type="entry name" value="AAA"/>
    <property type="match status" value="1"/>
</dbReference>
<dbReference type="GO" id="GO:0005524">
    <property type="term" value="F:ATP binding"/>
    <property type="evidence" value="ECO:0007669"/>
    <property type="project" value="UniProtKB-KW"/>
</dbReference>
<name>A0A8J4PVA4_9MYCE</name>
<dbReference type="InterPro" id="IPR017871">
    <property type="entry name" value="ABC_transporter-like_CS"/>
</dbReference>
<dbReference type="InterPro" id="IPR003593">
    <property type="entry name" value="AAA+_ATPase"/>
</dbReference>
<sequence length="866" mass="98215">MDKELGFFQIALKQTLILLKKNFFLSIRKKVTTAIQLSVPFFFIVGLYLIQLAVDDAESTNALIGDTPNSIYNKVELISKCKSHDGIDCFTFIYSPNNTLVNGLIDRLLVNNQLGQLDTLGFKDSYSLNEFILNNPNKTQAAYVFQEASLTSTSLNIVYDIQYNSSCINRWRNIGACPPPIETTIAPMQVAMDKVIIEILGKNPISGVASSVELEWSIGVLAHPKTKYYNIVTDLGSIFFFASLMFQLVLMLQDIIAEKENRLKEGMRMMGLKEIAYYVSWFLTYTVYIVLDVFVLIASGFIVGFKFFLRNDFGTYFCLFILFGLSIICFAFFLCSLLSKSQVATFLGFFLFILFSILQAFIPNLLYIDGKPYSIQAIFSLFSPIVFAKGLTDLAKASDYSGLRWKDIGTHTTTFPLILVYRWIVLDGVIFILLGWYIDNVFPGEFGTPKPFYFFLLPSYWTGKEDLSSATESDQQQQEEETLPNNEMDEDVLAEERKVKSMNINQAAVLIKNLRKVYRHNMFVKTKKDFCAVKGTNLSIENNQLFALLGPNGCGKTTTLNMLTGLFGQTSGDAFIFGKSIKTQMSEIRKFMGNCPQKDLLWSHLTGREHIELYAAFKNIPKDLINKEVEDRLQEVGIIHLENKRTHVYSAGEKRRLSVAIAMTGSPKIVFLDEPTTGMDTVSKHQVWDIIERAKKDKVIILTTHYMEECEAIGDRVGIMVAGRLKCLGDNLHLKNKFGTGYRLTIYMNSKNNNNNNNNINNNNQSKEEIKTKNDIEIHALKVTQHRIISFVTTTLQGAKVFSKSNEQIIFTIPRQRTQELPYFLETLEVNQNVLGIDDIDVNLSSLEEVFLKIAEDSNLLAKKTN</sequence>
<feature type="transmembrane region" description="Helical" evidence="10">
    <location>
        <begin position="313"/>
        <end position="334"/>
    </location>
</feature>
<evidence type="ECO:0000256" key="4">
    <source>
        <dbReference type="ARBA" id="ARBA00022692"/>
    </source>
</evidence>
<proteinExistence type="inferred from homology"/>
<dbReference type="FunFam" id="3.40.50.300:FF:000665">
    <property type="entry name" value="ABC transporter A family member 2"/>
    <property type="match status" value="1"/>
</dbReference>
<keyword evidence="5" id="KW-0547">Nucleotide-binding</keyword>
<feature type="transmembrane region" description="Helical" evidence="10">
    <location>
        <begin position="235"/>
        <end position="257"/>
    </location>
</feature>
<feature type="transmembrane region" description="Helical" evidence="10">
    <location>
        <begin position="31"/>
        <end position="50"/>
    </location>
</feature>
<evidence type="ECO:0000313" key="13">
    <source>
        <dbReference type="Proteomes" id="UP000695562"/>
    </source>
</evidence>
<dbReference type="PROSITE" id="PS50893">
    <property type="entry name" value="ABC_TRANSPORTER_2"/>
    <property type="match status" value="1"/>
</dbReference>
<protein>
    <recommendedName>
        <fullName evidence="11">ABC transporter domain-containing protein</fullName>
    </recommendedName>
</protein>
<dbReference type="Gene3D" id="3.40.50.300">
    <property type="entry name" value="P-loop containing nucleotide triphosphate hydrolases"/>
    <property type="match status" value="1"/>
</dbReference>
<keyword evidence="4 10" id="KW-0812">Transmembrane</keyword>
<organism evidence="12 13">
    <name type="scientific">Polysphondylium violaceum</name>
    <dbReference type="NCBI Taxonomy" id="133409"/>
    <lineage>
        <taxon>Eukaryota</taxon>
        <taxon>Amoebozoa</taxon>
        <taxon>Evosea</taxon>
        <taxon>Eumycetozoa</taxon>
        <taxon>Dictyostelia</taxon>
        <taxon>Dictyosteliales</taxon>
        <taxon>Dictyosteliaceae</taxon>
        <taxon>Polysphondylium</taxon>
    </lineage>
</organism>
<dbReference type="InterPro" id="IPR003439">
    <property type="entry name" value="ABC_transporter-like_ATP-bd"/>
</dbReference>
<dbReference type="Pfam" id="PF00005">
    <property type="entry name" value="ABC_tran"/>
    <property type="match status" value="1"/>
</dbReference>
<dbReference type="GO" id="GO:0005319">
    <property type="term" value="F:lipid transporter activity"/>
    <property type="evidence" value="ECO:0007669"/>
    <property type="project" value="TreeGrafter"/>
</dbReference>
<dbReference type="OrthoDB" id="10255969at2759"/>
<comment type="subcellular location">
    <subcellularLocation>
        <location evidence="1">Membrane</location>
        <topology evidence="1">Multi-pass membrane protein</topology>
    </subcellularLocation>
</comment>
<dbReference type="GO" id="GO:0016020">
    <property type="term" value="C:membrane"/>
    <property type="evidence" value="ECO:0007669"/>
    <property type="project" value="UniProtKB-SubCell"/>
</dbReference>
<evidence type="ECO:0000256" key="5">
    <source>
        <dbReference type="ARBA" id="ARBA00022741"/>
    </source>
</evidence>
<feature type="region of interest" description="Disordered" evidence="9">
    <location>
        <begin position="468"/>
        <end position="490"/>
    </location>
</feature>
<keyword evidence="8 10" id="KW-0472">Membrane</keyword>
<dbReference type="Pfam" id="PF12698">
    <property type="entry name" value="ABC2_membrane_3"/>
    <property type="match status" value="1"/>
</dbReference>
<dbReference type="GO" id="GO:0016887">
    <property type="term" value="F:ATP hydrolysis activity"/>
    <property type="evidence" value="ECO:0007669"/>
    <property type="project" value="InterPro"/>
</dbReference>
<feature type="compositionally biased region" description="Acidic residues" evidence="9">
    <location>
        <begin position="477"/>
        <end position="490"/>
    </location>
</feature>
<dbReference type="InterPro" id="IPR027417">
    <property type="entry name" value="P-loop_NTPase"/>
</dbReference>
<feature type="transmembrane region" description="Helical" evidence="10">
    <location>
        <begin position="413"/>
        <end position="438"/>
    </location>
</feature>
<accession>A0A8J4PVA4</accession>
<feature type="transmembrane region" description="Helical" evidence="10">
    <location>
        <begin position="278"/>
        <end position="307"/>
    </location>
</feature>
<dbReference type="InterPro" id="IPR026082">
    <property type="entry name" value="ABCA"/>
</dbReference>
<keyword evidence="6" id="KW-0067">ATP-binding</keyword>
<evidence type="ECO:0000256" key="3">
    <source>
        <dbReference type="ARBA" id="ARBA00022448"/>
    </source>
</evidence>
<dbReference type="PANTHER" id="PTHR19229">
    <property type="entry name" value="ATP-BINDING CASSETTE TRANSPORTER SUBFAMILY A ABCA"/>
    <property type="match status" value="1"/>
</dbReference>
<dbReference type="GO" id="GO:0140359">
    <property type="term" value="F:ABC-type transporter activity"/>
    <property type="evidence" value="ECO:0007669"/>
    <property type="project" value="InterPro"/>
</dbReference>
<dbReference type="Proteomes" id="UP000695562">
    <property type="component" value="Unassembled WGS sequence"/>
</dbReference>
<comment type="similarity">
    <text evidence="2">Belongs to the ABC transporter superfamily. ABCA family.</text>
</comment>
<evidence type="ECO:0000256" key="7">
    <source>
        <dbReference type="ARBA" id="ARBA00022989"/>
    </source>
</evidence>
<evidence type="ECO:0000256" key="1">
    <source>
        <dbReference type="ARBA" id="ARBA00004141"/>
    </source>
</evidence>
<keyword evidence="13" id="KW-1185">Reference proteome</keyword>
<gene>
    <name evidence="12" type="ORF">CYY_004353</name>
</gene>
<evidence type="ECO:0000259" key="11">
    <source>
        <dbReference type="PROSITE" id="PS50893"/>
    </source>
</evidence>
<feature type="domain" description="ABC transporter" evidence="11">
    <location>
        <begin position="509"/>
        <end position="747"/>
    </location>
</feature>
<dbReference type="AlphaFoldDB" id="A0A8J4PVA4"/>
<dbReference type="PROSITE" id="PS00211">
    <property type="entry name" value="ABC_TRANSPORTER_1"/>
    <property type="match status" value="1"/>
</dbReference>
<evidence type="ECO:0000256" key="2">
    <source>
        <dbReference type="ARBA" id="ARBA00008869"/>
    </source>
</evidence>
<dbReference type="SUPFAM" id="SSF52540">
    <property type="entry name" value="P-loop containing nucleoside triphosphate hydrolases"/>
    <property type="match status" value="1"/>
</dbReference>
<reference evidence="12" key="1">
    <citation type="submission" date="2020-01" db="EMBL/GenBank/DDBJ databases">
        <title>Development of genomics and gene disruption for Polysphondylium violaceum indicates a role for the polyketide synthase stlB in stalk morphogenesis.</title>
        <authorList>
            <person name="Narita B."/>
            <person name="Kawabe Y."/>
            <person name="Kin K."/>
            <person name="Saito T."/>
            <person name="Gibbs R."/>
            <person name="Kuspa A."/>
            <person name="Muzny D."/>
            <person name="Queller D."/>
            <person name="Richards S."/>
            <person name="Strassman J."/>
            <person name="Sucgang R."/>
            <person name="Worley K."/>
            <person name="Schaap P."/>
        </authorList>
    </citation>
    <scope>NUCLEOTIDE SEQUENCE</scope>
    <source>
        <strain evidence="12">QSvi11</strain>
    </source>
</reference>
<dbReference type="InterPro" id="IPR013525">
    <property type="entry name" value="ABC2_TM"/>
</dbReference>
<evidence type="ECO:0000256" key="6">
    <source>
        <dbReference type="ARBA" id="ARBA00022840"/>
    </source>
</evidence>
<dbReference type="CDD" id="cd03263">
    <property type="entry name" value="ABC_subfamily_A"/>
    <property type="match status" value="1"/>
</dbReference>
<evidence type="ECO:0000256" key="8">
    <source>
        <dbReference type="ARBA" id="ARBA00023136"/>
    </source>
</evidence>
<evidence type="ECO:0000256" key="10">
    <source>
        <dbReference type="SAM" id="Phobius"/>
    </source>
</evidence>
<comment type="caution">
    <text evidence="12">The sequence shown here is derived from an EMBL/GenBank/DDBJ whole genome shotgun (WGS) entry which is preliminary data.</text>
</comment>
<feature type="transmembrane region" description="Helical" evidence="10">
    <location>
        <begin position="346"/>
        <end position="367"/>
    </location>
</feature>
<dbReference type="EMBL" id="AJWJ01000152">
    <property type="protein sequence ID" value="KAF2074332.1"/>
    <property type="molecule type" value="Genomic_DNA"/>
</dbReference>
<dbReference type="GO" id="GO:0030587">
    <property type="term" value="P:sorocarp development"/>
    <property type="evidence" value="ECO:0007669"/>
    <property type="project" value="UniProtKB-ARBA"/>
</dbReference>